<comment type="catalytic activity">
    <reaction evidence="7 8">
        <text>hydrogencarbonate + H(+) = CO2 + H2O</text>
        <dbReference type="Rhea" id="RHEA:10748"/>
        <dbReference type="ChEBI" id="CHEBI:15377"/>
        <dbReference type="ChEBI" id="CHEBI:15378"/>
        <dbReference type="ChEBI" id="CHEBI:16526"/>
        <dbReference type="ChEBI" id="CHEBI:17544"/>
        <dbReference type="EC" id="4.2.1.1"/>
    </reaction>
</comment>
<dbReference type="CDD" id="cd00326">
    <property type="entry name" value="alpha_CA"/>
    <property type="match status" value="1"/>
</dbReference>
<evidence type="ECO:0000256" key="2">
    <source>
        <dbReference type="ARBA" id="ARBA00010718"/>
    </source>
</evidence>
<dbReference type="InterPro" id="IPR018338">
    <property type="entry name" value="Carbonic_anhydrase_a-class_CS"/>
</dbReference>
<dbReference type="PROSITE" id="PS51144">
    <property type="entry name" value="ALPHA_CA_2"/>
    <property type="match status" value="1"/>
</dbReference>
<dbReference type="PROSITE" id="PS00162">
    <property type="entry name" value="ALPHA_CA_1"/>
    <property type="match status" value="2"/>
</dbReference>
<comment type="cofactor">
    <cofactor evidence="8">
        <name>Zn(2+)</name>
        <dbReference type="ChEBI" id="CHEBI:29105"/>
    </cofactor>
</comment>
<keyword evidence="6 8" id="KW-0456">Lyase</keyword>
<evidence type="ECO:0000256" key="8">
    <source>
        <dbReference type="RuleBase" id="RU367011"/>
    </source>
</evidence>
<comment type="similarity">
    <text evidence="2 8">Belongs to the alpha-carbonic anhydrase family.</text>
</comment>
<dbReference type="GO" id="GO:0008270">
    <property type="term" value="F:zinc ion binding"/>
    <property type="evidence" value="ECO:0007669"/>
    <property type="project" value="UniProtKB-UniRule"/>
</dbReference>
<evidence type="ECO:0000313" key="10">
    <source>
        <dbReference type="EMBL" id="PAV90847.1"/>
    </source>
</evidence>
<reference evidence="10 11" key="1">
    <citation type="journal article" date="2017" name="Curr. Biol.">
        <title>Genome architecture and evolution of a unichromosomal asexual nematode.</title>
        <authorList>
            <person name="Fradin H."/>
            <person name="Zegar C."/>
            <person name="Gutwein M."/>
            <person name="Lucas J."/>
            <person name="Kovtun M."/>
            <person name="Corcoran D."/>
            <person name="Baugh L.R."/>
            <person name="Kiontke K."/>
            <person name="Gunsalus K."/>
            <person name="Fitch D.H."/>
            <person name="Piano F."/>
        </authorList>
    </citation>
    <scope>NUCLEOTIDE SEQUENCE [LARGE SCALE GENOMIC DNA]</scope>
    <source>
        <strain evidence="10">PF1309</strain>
    </source>
</reference>
<dbReference type="InterPro" id="IPR023561">
    <property type="entry name" value="Carbonic_anhydrase_a-class"/>
</dbReference>
<keyword evidence="4 8" id="KW-0479">Metal-binding</keyword>
<gene>
    <name evidence="10" type="ORF">WR25_04856</name>
</gene>
<accession>A0A2A2LXX2</accession>
<feature type="domain" description="Alpha-carbonic anhydrase" evidence="9">
    <location>
        <begin position="1"/>
        <end position="339"/>
    </location>
</feature>
<dbReference type="EC" id="4.2.1.1" evidence="3 8"/>
<evidence type="ECO:0000256" key="3">
    <source>
        <dbReference type="ARBA" id="ARBA00012925"/>
    </source>
</evidence>
<dbReference type="Pfam" id="PF00194">
    <property type="entry name" value="Carb_anhydrase"/>
    <property type="match status" value="2"/>
</dbReference>
<dbReference type="InterPro" id="IPR036398">
    <property type="entry name" value="CA_dom_sf"/>
</dbReference>
<protein>
    <recommendedName>
        <fullName evidence="3 8">Carbonic anhydrase</fullName>
        <ecNumber evidence="3 8">4.2.1.1</ecNumber>
    </recommendedName>
</protein>
<dbReference type="OrthoDB" id="429145at2759"/>
<dbReference type="AlphaFoldDB" id="A0A2A2LXX2"/>
<evidence type="ECO:0000256" key="6">
    <source>
        <dbReference type="ARBA" id="ARBA00023239"/>
    </source>
</evidence>
<comment type="caution">
    <text evidence="10">The sequence shown here is derived from an EMBL/GenBank/DDBJ whole genome shotgun (WGS) entry which is preliminary data.</text>
</comment>
<keyword evidence="5 8" id="KW-0862">Zinc</keyword>
<evidence type="ECO:0000259" key="9">
    <source>
        <dbReference type="PROSITE" id="PS51144"/>
    </source>
</evidence>
<organism evidence="10 11">
    <name type="scientific">Diploscapter pachys</name>
    <dbReference type="NCBI Taxonomy" id="2018661"/>
    <lineage>
        <taxon>Eukaryota</taxon>
        <taxon>Metazoa</taxon>
        <taxon>Ecdysozoa</taxon>
        <taxon>Nematoda</taxon>
        <taxon>Chromadorea</taxon>
        <taxon>Rhabditida</taxon>
        <taxon>Rhabditina</taxon>
        <taxon>Rhabditomorpha</taxon>
        <taxon>Rhabditoidea</taxon>
        <taxon>Rhabditidae</taxon>
        <taxon>Diploscapter</taxon>
    </lineage>
</organism>
<dbReference type="GO" id="GO:0004089">
    <property type="term" value="F:carbonate dehydratase activity"/>
    <property type="evidence" value="ECO:0007669"/>
    <property type="project" value="UniProtKB-UniRule"/>
</dbReference>
<dbReference type="SMART" id="SM01057">
    <property type="entry name" value="Carb_anhydrase"/>
    <property type="match status" value="1"/>
</dbReference>
<evidence type="ECO:0000256" key="1">
    <source>
        <dbReference type="ARBA" id="ARBA00002904"/>
    </source>
</evidence>
<dbReference type="STRING" id="2018661.A0A2A2LXX2"/>
<proteinExistence type="inferred from homology"/>
<dbReference type="EMBL" id="LIAE01006350">
    <property type="protein sequence ID" value="PAV90847.1"/>
    <property type="molecule type" value="Genomic_DNA"/>
</dbReference>
<keyword evidence="11" id="KW-1185">Reference proteome</keyword>
<evidence type="ECO:0000256" key="5">
    <source>
        <dbReference type="ARBA" id="ARBA00022833"/>
    </source>
</evidence>
<evidence type="ECO:0000256" key="4">
    <source>
        <dbReference type="ARBA" id="ARBA00022723"/>
    </source>
</evidence>
<dbReference type="InterPro" id="IPR001148">
    <property type="entry name" value="CA_dom"/>
</dbReference>
<comment type="function">
    <text evidence="1 8">Reversible hydration of carbon dioxide.</text>
</comment>
<dbReference type="Gene3D" id="3.10.200.10">
    <property type="entry name" value="Alpha carbonic anhydrase"/>
    <property type="match status" value="2"/>
</dbReference>
<sequence length="342" mass="39152">MEIYRSISLDRAVQNRKAAISRQYRNRYYLSQFHFHWSENDIHGSEHQVDSAVYPLELHLVHIKEGHSAENATAGTIAVLAVPFQISTNGQTLFNLDGAFKKTQLYNSSDEITTYTPSALIPPNYQSFYRYNVVNGRDEGKWGYVHQDAWTGLCKTGKEQSPINIEIELIEGFNSWSEKPYMEGGGLEKRYYLQQFHFHWSETDTHGSEHQVDSAVYPLELHLVHIKEGHSAENATAGTIAVLAVPFQISTNGQTLFNLDGAFKKTQLYNSSDEITTYTPSALIPPNYQSFYRYNGKKRVIAIELEELRHLIESDGKSLLIHNWREPQPINGRTVYLNHPKK</sequence>
<evidence type="ECO:0000256" key="7">
    <source>
        <dbReference type="ARBA" id="ARBA00048348"/>
    </source>
</evidence>
<dbReference type="SUPFAM" id="SSF51069">
    <property type="entry name" value="Carbonic anhydrase"/>
    <property type="match status" value="2"/>
</dbReference>
<name>A0A2A2LXX2_9BILA</name>
<dbReference type="PANTHER" id="PTHR18952">
    <property type="entry name" value="CARBONIC ANHYDRASE"/>
    <property type="match status" value="1"/>
</dbReference>
<dbReference type="Proteomes" id="UP000218231">
    <property type="component" value="Unassembled WGS sequence"/>
</dbReference>
<dbReference type="PANTHER" id="PTHR18952:SF265">
    <property type="entry name" value="CARBONIC ANHYDRASE"/>
    <property type="match status" value="1"/>
</dbReference>
<evidence type="ECO:0000313" key="11">
    <source>
        <dbReference type="Proteomes" id="UP000218231"/>
    </source>
</evidence>